<dbReference type="EMBL" id="JRRC01283092">
    <property type="protein sequence ID" value="KHG02642.1"/>
    <property type="molecule type" value="Genomic_DNA"/>
</dbReference>
<name>A0A0B0MQI7_GOSAR</name>
<organism evidence="2 3">
    <name type="scientific">Gossypium arboreum</name>
    <name type="common">Tree cotton</name>
    <name type="synonym">Gossypium nanking</name>
    <dbReference type="NCBI Taxonomy" id="29729"/>
    <lineage>
        <taxon>Eukaryota</taxon>
        <taxon>Viridiplantae</taxon>
        <taxon>Streptophyta</taxon>
        <taxon>Embryophyta</taxon>
        <taxon>Tracheophyta</taxon>
        <taxon>Spermatophyta</taxon>
        <taxon>Magnoliopsida</taxon>
        <taxon>eudicotyledons</taxon>
        <taxon>Gunneridae</taxon>
        <taxon>Pentapetalae</taxon>
        <taxon>rosids</taxon>
        <taxon>malvids</taxon>
        <taxon>Malvales</taxon>
        <taxon>Malvaceae</taxon>
        <taxon>Malvoideae</taxon>
        <taxon>Gossypium</taxon>
    </lineage>
</organism>
<evidence type="ECO:0000313" key="3">
    <source>
        <dbReference type="Proteomes" id="UP000032142"/>
    </source>
</evidence>
<keyword evidence="1" id="KW-1133">Transmembrane helix</keyword>
<reference evidence="3" key="1">
    <citation type="submission" date="2014-09" db="EMBL/GenBank/DDBJ databases">
        <authorList>
            <person name="Mudge J."/>
            <person name="Ramaraj T."/>
            <person name="Lindquist I.E."/>
            <person name="Bharti A.K."/>
            <person name="Sundararajan A."/>
            <person name="Cameron C.T."/>
            <person name="Woodward J.E."/>
            <person name="May G.D."/>
            <person name="Brubaker C."/>
            <person name="Broadhvest J."/>
            <person name="Wilkins T.A."/>
        </authorList>
    </citation>
    <scope>NUCLEOTIDE SEQUENCE</scope>
    <source>
        <strain evidence="3">cv. AKA8401</strain>
    </source>
</reference>
<accession>A0A0B0MQI7</accession>
<keyword evidence="1" id="KW-0812">Transmembrane</keyword>
<protein>
    <submittedName>
        <fullName evidence="2">Uncharacterized protein</fullName>
    </submittedName>
</protein>
<proteinExistence type="predicted"/>
<keyword evidence="3" id="KW-1185">Reference proteome</keyword>
<gene>
    <name evidence="2" type="ORF">F383_39397</name>
</gene>
<feature type="transmembrane region" description="Helical" evidence="1">
    <location>
        <begin position="13"/>
        <end position="32"/>
    </location>
</feature>
<dbReference type="AlphaFoldDB" id="A0A0B0MQI7"/>
<keyword evidence="1" id="KW-0472">Membrane</keyword>
<dbReference type="Proteomes" id="UP000032142">
    <property type="component" value="Unassembled WGS sequence"/>
</dbReference>
<evidence type="ECO:0000313" key="2">
    <source>
        <dbReference type="EMBL" id="KHG02642.1"/>
    </source>
</evidence>
<sequence>MMIWHYILTRMNFVLKIVILCVSLCVYVFLCIKFKFINFYI</sequence>
<evidence type="ECO:0000256" key="1">
    <source>
        <dbReference type="SAM" id="Phobius"/>
    </source>
</evidence>
<comment type="caution">
    <text evidence="2">The sequence shown here is derived from an EMBL/GenBank/DDBJ whole genome shotgun (WGS) entry which is preliminary data.</text>
</comment>